<dbReference type="PROSITE" id="PS00250">
    <property type="entry name" value="TGF_BETA_1"/>
    <property type="match status" value="1"/>
</dbReference>
<feature type="chain" id="PRO_5029858009" description="TGF-beta family profile domain-containing protein" evidence="7">
    <location>
        <begin position="25"/>
        <end position="349"/>
    </location>
</feature>
<dbReference type="Proteomes" id="UP000594262">
    <property type="component" value="Unplaced"/>
</dbReference>
<dbReference type="AlphaFoldDB" id="A0A7M5XMN2"/>
<dbReference type="InterPro" id="IPR001839">
    <property type="entry name" value="TGF-b_C"/>
</dbReference>
<dbReference type="GO" id="GO:0005615">
    <property type="term" value="C:extracellular space"/>
    <property type="evidence" value="ECO:0007669"/>
    <property type="project" value="TreeGrafter"/>
</dbReference>
<dbReference type="EnsemblMetazoa" id="CLYHEMT025676.2">
    <property type="protein sequence ID" value="CLYHEMP025676.2"/>
    <property type="gene ID" value="CLYHEMG025676"/>
</dbReference>
<dbReference type="GO" id="GO:0005125">
    <property type="term" value="F:cytokine activity"/>
    <property type="evidence" value="ECO:0007669"/>
    <property type="project" value="TreeGrafter"/>
</dbReference>
<accession>A0A7M5XMN2</accession>
<organism evidence="9 10">
    <name type="scientific">Clytia hemisphaerica</name>
    <dbReference type="NCBI Taxonomy" id="252671"/>
    <lineage>
        <taxon>Eukaryota</taxon>
        <taxon>Metazoa</taxon>
        <taxon>Cnidaria</taxon>
        <taxon>Hydrozoa</taxon>
        <taxon>Hydroidolina</taxon>
        <taxon>Leptothecata</taxon>
        <taxon>Obeliida</taxon>
        <taxon>Clytiidae</taxon>
        <taxon>Clytia</taxon>
    </lineage>
</organism>
<dbReference type="InterPro" id="IPR017948">
    <property type="entry name" value="TGFb_CS"/>
</dbReference>
<evidence type="ECO:0000256" key="3">
    <source>
        <dbReference type="ARBA" id="ARBA00022525"/>
    </source>
</evidence>
<protein>
    <recommendedName>
        <fullName evidence="8">TGF-beta family profile domain-containing protein</fullName>
    </recommendedName>
</protein>
<evidence type="ECO:0000313" key="9">
    <source>
        <dbReference type="EnsemblMetazoa" id="CLYHEMP025676.2"/>
    </source>
</evidence>
<keyword evidence="4 6" id="KW-0339">Growth factor</keyword>
<sequence length="349" mass="40010">MHFNGSFSLVVLTILLSITQLFNCGVINNHQNDRDHEREKQEQIQKIKKKILEGLGITDLPKDPIPRDDIPLPLLLGSEQTMDRSNTSMDEKLQEKEVFVLSKTSTCGTGDSCVKASFRRKLDPTEIDIVSAQLWVFRQKIDPTRPSKLEVYHDKRKKHTQQIIGTSMSRSSEDAEGWFAIELKVSQILRHPKKLLSSTDMLIRLQTIMKCENCEFSSKKKYKPYLILKTVSHIREMSRRSTEESCTGGCCRKSLKINFKDFGWDFVYYPREYDAYYCKGDCAGIAGNASAVQHKHTGLVEAVSQKNKTDIPFCCAPKKFSALNMMYMRGGSLIRRNVEDMIVEECWCI</sequence>
<dbReference type="SUPFAM" id="SSF57501">
    <property type="entry name" value="Cystine-knot cytokines"/>
    <property type="match status" value="1"/>
</dbReference>
<reference evidence="9" key="1">
    <citation type="submission" date="2021-01" db="UniProtKB">
        <authorList>
            <consortium name="EnsemblMetazoa"/>
        </authorList>
    </citation>
    <scope>IDENTIFICATION</scope>
</reference>
<dbReference type="PANTHER" id="PTHR11848">
    <property type="entry name" value="TGF-BETA FAMILY"/>
    <property type="match status" value="1"/>
</dbReference>
<keyword evidence="7" id="KW-0732">Signal</keyword>
<keyword evidence="10" id="KW-1185">Reference proteome</keyword>
<keyword evidence="3" id="KW-0964">Secreted</keyword>
<name>A0A7M5XMN2_9CNID</name>
<feature type="domain" description="TGF-beta family profile" evidence="8">
    <location>
        <begin position="237"/>
        <end position="349"/>
    </location>
</feature>
<evidence type="ECO:0000313" key="10">
    <source>
        <dbReference type="Proteomes" id="UP000594262"/>
    </source>
</evidence>
<evidence type="ECO:0000256" key="2">
    <source>
        <dbReference type="ARBA" id="ARBA00006656"/>
    </source>
</evidence>
<dbReference type="PROSITE" id="PS51362">
    <property type="entry name" value="TGF_BETA_2"/>
    <property type="match status" value="1"/>
</dbReference>
<evidence type="ECO:0000256" key="6">
    <source>
        <dbReference type="RuleBase" id="RU000354"/>
    </source>
</evidence>
<dbReference type="GO" id="GO:0008083">
    <property type="term" value="F:growth factor activity"/>
    <property type="evidence" value="ECO:0007669"/>
    <property type="project" value="UniProtKB-KW"/>
</dbReference>
<dbReference type="RefSeq" id="XP_066923011.1">
    <property type="nucleotide sequence ID" value="XM_067066910.1"/>
</dbReference>
<comment type="subcellular location">
    <subcellularLocation>
        <location evidence="1">Secreted</location>
    </subcellularLocation>
</comment>
<feature type="signal peptide" evidence="7">
    <location>
        <begin position="1"/>
        <end position="24"/>
    </location>
</feature>
<evidence type="ECO:0000259" key="8">
    <source>
        <dbReference type="PROSITE" id="PS51362"/>
    </source>
</evidence>
<dbReference type="Gene3D" id="2.10.90.10">
    <property type="entry name" value="Cystine-knot cytokines"/>
    <property type="match status" value="1"/>
</dbReference>
<dbReference type="Pfam" id="PF00019">
    <property type="entry name" value="TGF_beta"/>
    <property type="match status" value="1"/>
</dbReference>
<comment type="similarity">
    <text evidence="2 6">Belongs to the TGF-beta family.</text>
</comment>
<evidence type="ECO:0000256" key="1">
    <source>
        <dbReference type="ARBA" id="ARBA00004613"/>
    </source>
</evidence>
<evidence type="ECO:0000256" key="5">
    <source>
        <dbReference type="ARBA" id="ARBA00023157"/>
    </source>
</evidence>
<dbReference type="GeneID" id="136810357"/>
<dbReference type="PANTHER" id="PTHR11848:SF309">
    <property type="entry name" value="INHIBIN BETA CHAIN"/>
    <property type="match status" value="1"/>
</dbReference>
<proteinExistence type="inferred from homology"/>
<dbReference type="Gene3D" id="2.60.120.970">
    <property type="match status" value="1"/>
</dbReference>
<dbReference type="CDD" id="cd13752">
    <property type="entry name" value="TGF_beta_INHB"/>
    <property type="match status" value="1"/>
</dbReference>
<dbReference type="OrthoDB" id="5948587at2759"/>
<dbReference type="SMART" id="SM00204">
    <property type="entry name" value="TGFB"/>
    <property type="match status" value="1"/>
</dbReference>
<keyword evidence="5" id="KW-1015">Disulfide bond</keyword>
<dbReference type="InterPro" id="IPR029034">
    <property type="entry name" value="Cystine-knot_cytokine"/>
</dbReference>
<evidence type="ECO:0000256" key="7">
    <source>
        <dbReference type="SAM" id="SignalP"/>
    </source>
</evidence>
<evidence type="ECO:0000256" key="4">
    <source>
        <dbReference type="ARBA" id="ARBA00023030"/>
    </source>
</evidence>
<dbReference type="InterPro" id="IPR015615">
    <property type="entry name" value="TGF-beta-rel"/>
</dbReference>